<evidence type="ECO:0008006" key="4">
    <source>
        <dbReference type="Google" id="ProtNLM"/>
    </source>
</evidence>
<sequence>MALKPGQMLQKVLVLTLFPTILDGGSAEQVQGFVTRFYIQCLGRQPDSEGLNEWVGRLLNGSKTGADVAEGFVFSEEFIGRNHSNETFVAILYRAFFNREPDATGYKAWLERLAGGMSRKSVLNGFLKSQEFAGLCNSYGIVPYAGAPTYTASTYSGYSSSGAPGFQAGRKVNFIIWGDDSASNRPGGRVSGRTDINIFVHLNLNTHKAYLVTIPRDTWFGGRKINGYHASGANAGAVRAFEQFTGAKIDFYIVTDFDGFKPLIDYFGGVDTTVEENIADSFSGCYLTPGIHHINGTQALALTRARHGRSLYGGGAYARERQSAMLLADLLLQKRPMVSS</sequence>
<feature type="domain" description="Cell envelope-related transcriptional attenuator" evidence="1">
    <location>
        <begin position="193"/>
        <end position="328"/>
    </location>
</feature>
<dbReference type="Pfam" id="PF13946">
    <property type="entry name" value="DUF4214"/>
    <property type="match status" value="1"/>
</dbReference>
<name>X1L4F0_9ZZZZ</name>
<comment type="caution">
    <text evidence="3">The sequence shown here is derived from an EMBL/GenBank/DDBJ whole genome shotgun (WGS) entry which is preliminary data.</text>
</comment>
<dbReference type="Gene3D" id="3.40.630.190">
    <property type="entry name" value="LCP protein"/>
    <property type="match status" value="1"/>
</dbReference>
<dbReference type="NCBIfam" id="TIGR00350">
    <property type="entry name" value="lytR_cpsA_psr"/>
    <property type="match status" value="1"/>
</dbReference>
<reference evidence="3" key="1">
    <citation type="journal article" date="2014" name="Front. Microbiol.">
        <title>High frequency of phylogenetically diverse reductive dehalogenase-homologous genes in deep subseafloor sedimentary metagenomes.</title>
        <authorList>
            <person name="Kawai M."/>
            <person name="Futagami T."/>
            <person name="Toyoda A."/>
            <person name="Takaki Y."/>
            <person name="Nishi S."/>
            <person name="Hori S."/>
            <person name="Arai W."/>
            <person name="Tsubouchi T."/>
            <person name="Morono Y."/>
            <person name="Uchiyama I."/>
            <person name="Ito T."/>
            <person name="Fujiyama A."/>
            <person name="Inagaki F."/>
            <person name="Takami H."/>
        </authorList>
    </citation>
    <scope>NUCLEOTIDE SEQUENCE</scope>
    <source>
        <strain evidence="3">Expedition CK06-06</strain>
    </source>
</reference>
<feature type="domain" description="DUF4214" evidence="2">
    <location>
        <begin position="69"/>
        <end position="135"/>
    </location>
</feature>
<dbReference type="PANTHER" id="PTHR33392:SF6">
    <property type="entry name" value="POLYISOPRENYL-TEICHOIC ACID--PEPTIDOGLYCAN TEICHOIC ACID TRANSFERASE TAGU"/>
    <property type="match status" value="1"/>
</dbReference>
<dbReference type="Pfam" id="PF03816">
    <property type="entry name" value="LytR_cpsA_psr"/>
    <property type="match status" value="1"/>
</dbReference>
<dbReference type="Gene3D" id="1.10.3130.20">
    <property type="entry name" value="Phycobilisome linker domain"/>
    <property type="match status" value="1"/>
</dbReference>
<dbReference type="InterPro" id="IPR050922">
    <property type="entry name" value="LytR/CpsA/Psr_CW_biosynth"/>
</dbReference>
<evidence type="ECO:0000259" key="1">
    <source>
        <dbReference type="Pfam" id="PF03816"/>
    </source>
</evidence>
<protein>
    <recommendedName>
        <fullName evidence="4">DUF4214 domain-containing protein</fullName>
    </recommendedName>
</protein>
<dbReference type="InterPro" id="IPR038255">
    <property type="entry name" value="PBS_linker_sf"/>
</dbReference>
<organism evidence="3">
    <name type="scientific">marine sediment metagenome</name>
    <dbReference type="NCBI Taxonomy" id="412755"/>
    <lineage>
        <taxon>unclassified sequences</taxon>
        <taxon>metagenomes</taxon>
        <taxon>ecological metagenomes</taxon>
    </lineage>
</organism>
<evidence type="ECO:0000259" key="2">
    <source>
        <dbReference type="Pfam" id="PF13946"/>
    </source>
</evidence>
<accession>X1L4F0</accession>
<gene>
    <name evidence="3" type="ORF">S06H3_07207</name>
</gene>
<dbReference type="PANTHER" id="PTHR33392">
    <property type="entry name" value="POLYISOPRENYL-TEICHOIC ACID--PEPTIDOGLYCAN TEICHOIC ACID TRANSFERASE TAGU"/>
    <property type="match status" value="1"/>
</dbReference>
<dbReference type="InterPro" id="IPR025282">
    <property type="entry name" value="DUF4214"/>
</dbReference>
<proteinExistence type="predicted"/>
<dbReference type="AlphaFoldDB" id="X1L4F0"/>
<dbReference type="InterPro" id="IPR004474">
    <property type="entry name" value="LytR_CpsA_psr"/>
</dbReference>
<evidence type="ECO:0000313" key="3">
    <source>
        <dbReference type="EMBL" id="GAH97314.1"/>
    </source>
</evidence>
<dbReference type="EMBL" id="BARV01002894">
    <property type="protein sequence ID" value="GAH97314.1"/>
    <property type="molecule type" value="Genomic_DNA"/>
</dbReference>
<feature type="non-terminal residue" evidence="3">
    <location>
        <position position="340"/>
    </location>
</feature>